<evidence type="ECO:0000313" key="1">
    <source>
        <dbReference type="EMBL" id="AQK68289.1"/>
    </source>
</evidence>
<organism evidence="1">
    <name type="scientific">Zea mays</name>
    <name type="common">Maize</name>
    <dbReference type="NCBI Taxonomy" id="4577"/>
    <lineage>
        <taxon>Eukaryota</taxon>
        <taxon>Viridiplantae</taxon>
        <taxon>Streptophyta</taxon>
        <taxon>Embryophyta</taxon>
        <taxon>Tracheophyta</taxon>
        <taxon>Spermatophyta</taxon>
        <taxon>Magnoliopsida</taxon>
        <taxon>Liliopsida</taxon>
        <taxon>Poales</taxon>
        <taxon>Poaceae</taxon>
        <taxon>PACMAD clade</taxon>
        <taxon>Panicoideae</taxon>
        <taxon>Andropogonodae</taxon>
        <taxon>Andropogoneae</taxon>
        <taxon>Tripsacinae</taxon>
        <taxon>Zea</taxon>
    </lineage>
</organism>
<dbReference type="AlphaFoldDB" id="A0A1D6GZY8"/>
<accession>A0A1D6GZY8</accession>
<dbReference type="EMBL" id="CM000781">
    <property type="protein sequence ID" value="AQK68289.1"/>
    <property type="molecule type" value="Genomic_DNA"/>
</dbReference>
<dbReference type="SMR" id="A0A1D6GZY8"/>
<reference evidence="1" key="1">
    <citation type="submission" date="2015-12" db="EMBL/GenBank/DDBJ databases">
        <title>Update maize B73 reference genome by single molecule sequencing technologies.</title>
        <authorList>
            <consortium name="Maize Genome Sequencing Project"/>
            <person name="Ware D."/>
        </authorList>
    </citation>
    <scope>NUCLEOTIDE SEQUENCE</scope>
    <source>
        <tissue evidence="1">Seedling</tissue>
    </source>
</reference>
<gene>
    <name evidence="1" type="ORF">ZEAMMB73_Zm00001d015206</name>
</gene>
<dbReference type="STRING" id="4577.A0A1D6GZY8"/>
<sequence length="143" mass="15384">MHMSHLNFGVPPNSMCKDTATFPAAAFTLPELWALFLVGCFKNPDVVAAFTLTPASKLSSLRLQQLSVRANLSLSGALPPQLASMRSLQVLTVLQNALIRGAVLNDIGALASLVHLDLSYNSLADHGSHCPKRPCSLPQRWPP</sequence>
<dbReference type="InterPro" id="IPR032675">
    <property type="entry name" value="LRR_dom_sf"/>
</dbReference>
<dbReference type="InParanoid" id="A0A1D6GZY8"/>
<keyword evidence="1" id="KW-0675">Receptor</keyword>
<dbReference type="ExpressionAtlas" id="A0A1D6GZY8">
    <property type="expression patterns" value="baseline"/>
</dbReference>
<accession>A0A3L6EVM8</accession>
<protein>
    <submittedName>
        <fullName evidence="1">Receptor like protein 29</fullName>
    </submittedName>
</protein>
<dbReference type="SUPFAM" id="SSF52047">
    <property type="entry name" value="RNI-like"/>
    <property type="match status" value="1"/>
</dbReference>
<proteinExistence type="predicted"/>
<dbReference type="Gene3D" id="3.80.10.10">
    <property type="entry name" value="Ribonuclease Inhibitor"/>
    <property type="match status" value="1"/>
</dbReference>
<name>A0A1D6GZY8_MAIZE</name>